<keyword evidence="10 15" id="KW-0472">Membrane</keyword>
<evidence type="ECO:0000256" key="6">
    <source>
        <dbReference type="ARBA" id="ARBA00022781"/>
    </source>
</evidence>
<evidence type="ECO:0000256" key="8">
    <source>
        <dbReference type="ARBA" id="ARBA00023065"/>
    </source>
</evidence>
<comment type="similarity">
    <text evidence="2 14">Belongs to the ATPase protein 8 family.</text>
</comment>
<dbReference type="PANTHER" id="PTHR39937">
    <property type="entry name" value="ATP SYNTHASE PROTEIN 8"/>
    <property type="match status" value="1"/>
</dbReference>
<dbReference type="GO" id="GO:0031966">
    <property type="term" value="C:mitochondrial membrane"/>
    <property type="evidence" value="ECO:0007669"/>
    <property type="project" value="UniProtKB-SubCell"/>
</dbReference>
<comment type="function">
    <text evidence="12">Subunit 8, of the mitochondrial membrane ATP synthase complex (F(1)F(0) ATP synthase or Complex V) that produces ATP from ADP in the presence of a proton gradient across the membrane which is generated by electron transport complexes of the respiratory chain. ATP synthase complex consist of a soluble F(1) head domain - the catalytic core - and a membrane F(1) domain - the membrane proton channel. These two domains are linked by a central stalk rotating inside the F(1) region and a stationary peripheral stalk. During catalysis, ATP synthesis in the catalytic domain of F(1) is coupled via a rotary mechanism of the central stalk subunits to proton translocation. In vivo, can only synthesize ATP although its ATP hydrolase activity can be activated artificially in vitro. Part of the complex F(0) domain.</text>
</comment>
<proteinExistence type="inferred from homology"/>
<keyword evidence="3 14" id="KW-0813">Transport</keyword>
<evidence type="ECO:0000313" key="16">
    <source>
        <dbReference type="EMBL" id="AAP41225.1"/>
    </source>
</evidence>
<evidence type="ECO:0000256" key="5">
    <source>
        <dbReference type="ARBA" id="ARBA00022692"/>
    </source>
</evidence>
<evidence type="ECO:0000256" key="14">
    <source>
        <dbReference type="RuleBase" id="RU003661"/>
    </source>
</evidence>
<dbReference type="InterPro" id="IPR050635">
    <property type="entry name" value="ATPase_protein_8"/>
</dbReference>
<dbReference type="GO" id="GO:0045259">
    <property type="term" value="C:proton-transporting ATP synthase complex"/>
    <property type="evidence" value="ECO:0007669"/>
    <property type="project" value="UniProtKB-KW"/>
</dbReference>
<organism evidence="16">
    <name type="scientific">Strongylura exilis</name>
    <name type="common">Californian needlefish</name>
    <dbReference type="NCBI Taxonomy" id="129062"/>
    <lineage>
        <taxon>Eukaryota</taxon>
        <taxon>Metazoa</taxon>
        <taxon>Chordata</taxon>
        <taxon>Craniata</taxon>
        <taxon>Vertebrata</taxon>
        <taxon>Euteleostomi</taxon>
        <taxon>Actinopterygii</taxon>
        <taxon>Neopterygii</taxon>
        <taxon>Teleostei</taxon>
        <taxon>Neoteleostei</taxon>
        <taxon>Acanthomorphata</taxon>
        <taxon>Ovalentaria</taxon>
        <taxon>Atherinomorphae</taxon>
        <taxon>Beloniformes</taxon>
        <taxon>Belonidae</taxon>
        <taxon>Strongylura</taxon>
    </lineage>
</organism>
<comment type="subcellular location">
    <subcellularLocation>
        <location evidence="1 14">Mitochondrion membrane</location>
        <topology evidence="1 14">Single-pass membrane protein</topology>
    </subcellularLocation>
</comment>
<comment type="subunit">
    <text evidence="13">Component of the ATP synthase complex composed at least of ATP5F1A/subunit alpha, ATP5F1B/subunit beta, ATP5MC1/subunit c (homooctomer), MT-ATP6/subunit a, MT-ATP8/subunit 8, ATP5ME/subunit e, ATP5MF/subunit f, ATP5MG/subunit g, ATP5MK/subunit k, ATP5MJ/subunit j, ATP5F1C/subunit gamma, ATP5F1D/subunit delta, ATP5F1E/subunit epsilon, ATP5PF/subunit F6, ATP5PB/subunit b, ATP5PD/subunit d, ATP5PO/subunit OSCP. ATP synthase complex consists of a soluble F(1) head domain (subunits alpha(3) and beta(3)) - the catalytic core - and a membrane F(0) domain - the membrane proton channel (subunits c, a, 8, e, f, g, k and j). These two domains are linked by a central stalk (subunits gamma, delta, and epsilon) rotating inside the F1 region and a stationary peripheral stalk (subunits F6, b, d, and OSCP).</text>
</comment>
<dbReference type="GO" id="GO:0015078">
    <property type="term" value="F:proton transmembrane transporter activity"/>
    <property type="evidence" value="ECO:0007669"/>
    <property type="project" value="InterPro"/>
</dbReference>
<evidence type="ECO:0000256" key="3">
    <source>
        <dbReference type="ARBA" id="ARBA00022448"/>
    </source>
</evidence>
<keyword evidence="8 14" id="KW-0406">Ion transport</keyword>
<keyword evidence="4 14" id="KW-0138">CF(0)</keyword>
<evidence type="ECO:0000256" key="13">
    <source>
        <dbReference type="ARBA" id="ARBA00064647"/>
    </source>
</evidence>
<dbReference type="PANTHER" id="PTHR39937:SF1">
    <property type="entry name" value="ATP SYNTHASE PROTEIN 8"/>
    <property type="match status" value="1"/>
</dbReference>
<gene>
    <name evidence="16" type="primary">ATPase8</name>
</gene>
<evidence type="ECO:0000256" key="1">
    <source>
        <dbReference type="ARBA" id="ARBA00004304"/>
    </source>
</evidence>
<evidence type="ECO:0000256" key="11">
    <source>
        <dbReference type="ARBA" id="ARBA00023310"/>
    </source>
</evidence>
<dbReference type="AlphaFoldDB" id="Q7YIQ9"/>
<sequence>MPQLNPTPWFAILLLTWSVFLIIIPPKIMTHTFPNDFLPQNTESTKTNTWTWPWH</sequence>
<evidence type="ECO:0000256" key="4">
    <source>
        <dbReference type="ARBA" id="ARBA00022547"/>
    </source>
</evidence>
<reference evidence="16" key="1">
    <citation type="journal article" date="2004" name="Mol. Phylogenet. Evol.">
        <title>Molecular phylogenetics and biogeography of transisthmian and amphi-Atlantic needlefishes (Belonidae: Strongylura and Tylosurus): perspectives on New World marine speciation.</title>
        <authorList>
            <person name="Banford H.M."/>
            <person name="Bermingham E."/>
            <person name="Collette B.B."/>
        </authorList>
    </citation>
    <scope>NUCLEOTIDE SEQUENCE</scope>
</reference>
<feature type="transmembrane region" description="Helical" evidence="15">
    <location>
        <begin position="6"/>
        <end position="24"/>
    </location>
</feature>
<dbReference type="EMBL" id="AF231585">
    <property type="protein sequence ID" value="AAP41225.1"/>
    <property type="molecule type" value="Genomic_DNA"/>
</dbReference>
<evidence type="ECO:0000256" key="2">
    <source>
        <dbReference type="ARBA" id="ARBA00008892"/>
    </source>
</evidence>
<geneLocation type="mitochondrion" evidence="16"/>
<evidence type="ECO:0000256" key="10">
    <source>
        <dbReference type="ARBA" id="ARBA00023136"/>
    </source>
</evidence>
<keyword evidence="9 14" id="KW-0496">Mitochondrion</keyword>
<protein>
    <recommendedName>
        <fullName evidence="14">ATP synthase complex subunit 8</fullName>
    </recommendedName>
</protein>
<evidence type="ECO:0000256" key="9">
    <source>
        <dbReference type="ARBA" id="ARBA00023128"/>
    </source>
</evidence>
<keyword evidence="11" id="KW-0066">ATP synthesis</keyword>
<dbReference type="GO" id="GO:0015986">
    <property type="term" value="P:proton motive force-driven ATP synthesis"/>
    <property type="evidence" value="ECO:0007669"/>
    <property type="project" value="InterPro"/>
</dbReference>
<evidence type="ECO:0000256" key="12">
    <source>
        <dbReference type="ARBA" id="ARBA00053067"/>
    </source>
</evidence>
<keyword evidence="6 14" id="KW-0375">Hydrogen ion transport</keyword>
<evidence type="ECO:0000256" key="7">
    <source>
        <dbReference type="ARBA" id="ARBA00022989"/>
    </source>
</evidence>
<keyword evidence="5 14" id="KW-0812">Transmembrane</keyword>
<accession>Q7YIQ9</accession>
<keyword evidence="7 15" id="KW-1133">Transmembrane helix</keyword>
<dbReference type="Pfam" id="PF00895">
    <property type="entry name" value="ATP-synt_8"/>
    <property type="match status" value="1"/>
</dbReference>
<evidence type="ECO:0000256" key="15">
    <source>
        <dbReference type="SAM" id="Phobius"/>
    </source>
</evidence>
<name>Q7YIQ9_9TELE</name>
<dbReference type="InterPro" id="IPR001421">
    <property type="entry name" value="ATP8_metazoa"/>
</dbReference>